<dbReference type="EMBL" id="AMGX01000002">
    <property type="protein sequence ID" value="EXJ75002.1"/>
    <property type="molecule type" value="Genomic_DNA"/>
</dbReference>
<feature type="transmembrane region" description="Helical" evidence="1">
    <location>
        <begin position="120"/>
        <end position="149"/>
    </location>
</feature>
<evidence type="ECO:0000313" key="3">
    <source>
        <dbReference type="Proteomes" id="UP000019471"/>
    </source>
</evidence>
<dbReference type="RefSeq" id="XP_007740504.1">
    <property type="nucleotide sequence ID" value="XM_007742314.1"/>
</dbReference>
<reference evidence="2 3" key="1">
    <citation type="submission" date="2013-03" db="EMBL/GenBank/DDBJ databases">
        <title>The Genome Sequence of Cladophialophora psammophila CBS 110553.</title>
        <authorList>
            <consortium name="The Broad Institute Genomics Platform"/>
            <person name="Cuomo C."/>
            <person name="de Hoog S."/>
            <person name="Gorbushina A."/>
            <person name="Walker B."/>
            <person name="Young S.K."/>
            <person name="Zeng Q."/>
            <person name="Gargeya S."/>
            <person name="Fitzgerald M."/>
            <person name="Haas B."/>
            <person name="Abouelleil A."/>
            <person name="Allen A.W."/>
            <person name="Alvarado L."/>
            <person name="Arachchi H.M."/>
            <person name="Berlin A.M."/>
            <person name="Chapman S.B."/>
            <person name="Gainer-Dewar J."/>
            <person name="Goldberg J."/>
            <person name="Griggs A."/>
            <person name="Gujja S."/>
            <person name="Hansen M."/>
            <person name="Howarth C."/>
            <person name="Imamovic A."/>
            <person name="Ireland A."/>
            <person name="Larimer J."/>
            <person name="McCowan C."/>
            <person name="Murphy C."/>
            <person name="Pearson M."/>
            <person name="Poon T.W."/>
            <person name="Priest M."/>
            <person name="Roberts A."/>
            <person name="Saif S."/>
            <person name="Shea T."/>
            <person name="Sisk P."/>
            <person name="Sykes S."/>
            <person name="Wortman J."/>
            <person name="Nusbaum C."/>
            <person name="Birren B."/>
        </authorList>
    </citation>
    <scope>NUCLEOTIDE SEQUENCE [LARGE SCALE GENOMIC DNA]</scope>
    <source>
        <strain evidence="2 3">CBS 110553</strain>
    </source>
</reference>
<comment type="caution">
    <text evidence="2">The sequence shown here is derived from an EMBL/GenBank/DDBJ whole genome shotgun (WGS) entry which is preliminary data.</text>
</comment>
<keyword evidence="3" id="KW-1185">Reference proteome</keyword>
<sequence>MQPAGAEDGDFDGEKRLRSAHFFREVVYSSSKFWSDQGSGRSQLPDHNGDPLLENLYSTEWSTALIDDMGIGDVKLSYKPETYFPFFARRLEILQEFSLAQTPSSWKLLWKDRRDLNRFYTLWATLIFGILTLSMGLIQILLTIAQVVAGFRVNGGN</sequence>
<protein>
    <submittedName>
        <fullName evidence="2">Uncharacterized protein</fullName>
    </submittedName>
</protein>
<name>W9X3F4_9EURO</name>
<evidence type="ECO:0000313" key="2">
    <source>
        <dbReference type="EMBL" id="EXJ75002.1"/>
    </source>
</evidence>
<organism evidence="2 3">
    <name type="scientific">Cladophialophora psammophila CBS 110553</name>
    <dbReference type="NCBI Taxonomy" id="1182543"/>
    <lineage>
        <taxon>Eukaryota</taxon>
        <taxon>Fungi</taxon>
        <taxon>Dikarya</taxon>
        <taxon>Ascomycota</taxon>
        <taxon>Pezizomycotina</taxon>
        <taxon>Eurotiomycetes</taxon>
        <taxon>Chaetothyriomycetidae</taxon>
        <taxon>Chaetothyriales</taxon>
        <taxon>Herpotrichiellaceae</taxon>
        <taxon>Cladophialophora</taxon>
    </lineage>
</organism>
<dbReference type="Proteomes" id="UP000019471">
    <property type="component" value="Unassembled WGS sequence"/>
</dbReference>
<keyword evidence="1" id="KW-1133">Transmembrane helix</keyword>
<gene>
    <name evidence="2" type="ORF">A1O5_01698</name>
</gene>
<dbReference type="GeneID" id="19186431"/>
<dbReference type="OrthoDB" id="5428890at2759"/>
<keyword evidence="1" id="KW-0812">Transmembrane</keyword>
<evidence type="ECO:0000256" key="1">
    <source>
        <dbReference type="SAM" id="Phobius"/>
    </source>
</evidence>
<keyword evidence="1" id="KW-0472">Membrane</keyword>
<dbReference type="HOGENOM" id="CLU_1677710_0_0_1"/>
<accession>W9X3F4</accession>
<proteinExistence type="predicted"/>
<dbReference type="AlphaFoldDB" id="W9X3F4"/>